<sequence>MASTIISAEVARLHLDEYGFVDLDDAAMGEHVWQMERRGFPLVSEYGLGFCKQRVFEDEHVPKKKGGRLLWETEPDDLAAVGCTATPKDFQNGGVVILDARVDYEIKDGYAITFEFATDHIINGTWPKLQIPAGYPEIKFSGDFLVSRHRLKCVLDFREHMAIMAQLRPFGHSSLPCGFPHYFTFRNMQLVVDAFRDRGSPFFCELARLPETECTALAYLVALNICGKFVNISSLSVESDPFTHSKVYSQFLALGECFNSATSDMWTMPRPANFPSFIDTSGVIAIHYGV</sequence>
<evidence type="ECO:0000313" key="1">
    <source>
        <dbReference type="EMBL" id="KAJ3494730.1"/>
    </source>
</evidence>
<proteinExistence type="predicted"/>
<evidence type="ECO:0000313" key="2">
    <source>
        <dbReference type="Proteomes" id="UP001148737"/>
    </source>
</evidence>
<protein>
    <submittedName>
        <fullName evidence="1">Uncharacterized protein</fullName>
    </submittedName>
</protein>
<comment type="caution">
    <text evidence="1">The sequence shown here is derived from an EMBL/GenBank/DDBJ whole genome shotgun (WGS) entry which is preliminary data.</text>
</comment>
<gene>
    <name evidence="1" type="ORF">NLG97_g3891</name>
</gene>
<accession>A0ACC1QXE5</accession>
<keyword evidence="2" id="KW-1185">Reference proteome</keyword>
<dbReference type="EMBL" id="JANAKD010000349">
    <property type="protein sequence ID" value="KAJ3494730.1"/>
    <property type="molecule type" value="Genomic_DNA"/>
</dbReference>
<dbReference type="Proteomes" id="UP001148737">
    <property type="component" value="Unassembled WGS sequence"/>
</dbReference>
<reference evidence="1" key="1">
    <citation type="submission" date="2022-07" db="EMBL/GenBank/DDBJ databases">
        <title>Genome Sequence of Lecanicillium saksenae.</title>
        <authorList>
            <person name="Buettner E."/>
        </authorList>
    </citation>
    <scope>NUCLEOTIDE SEQUENCE</scope>
    <source>
        <strain evidence="1">VT-O1</strain>
    </source>
</reference>
<name>A0ACC1QXE5_9HYPO</name>
<organism evidence="1 2">
    <name type="scientific">Lecanicillium saksenae</name>
    <dbReference type="NCBI Taxonomy" id="468837"/>
    <lineage>
        <taxon>Eukaryota</taxon>
        <taxon>Fungi</taxon>
        <taxon>Dikarya</taxon>
        <taxon>Ascomycota</taxon>
        <taxon>Pezizomycotina</taxon>
        <taxon>Sordariomycetes</taxon>
        <taxon>Hypocreomycetidae</taxon>
        <taxon>Hypocreales</taxon>
        <taxon>Cordycipitaceae</taxon>
        <taxon>Lecanicillium</taxon>
    </lineage>
</organism>